<evidence type="ECO:0000259" key="2">
    <source>
        <dbReference type="Pfam" id="PF25917"/>
    </source>
</evidence>
<proteinExistence type="predicted"/>
<evidence type="ECO:0000313" key="4">
    <source>
        <dbReference type="Proteomes" id="UP000287176"/>
    </source>
</evidence>
<dbReference type="Pfam" id="PF25917">
    <property type="entry name" value="BSH_RND"/>
    <property type="match status" value="1"/>
</dbReference>
<accession>A0A432GQ88</accession>
<feature type="domain" description="Multidrug resistance protein MdtA-like barrel-sandwich hybrid" evidence="2">
    <location>
        <begin position="72"/>
        <end position="141"/>
    </location>
</feature>
<dbReference type="AlphaFoldDB" id="A0A432GQ88"/>
<dbReference type="GO" id="GO:0015562">
    <property type="term" value="F:efflux transmembrane transporter activity"/>
    <property type="evidence" value="ECO:0007669"/>
    <property type="project" value="TreeGrafter"/>
</dbReference>
<evidence type="ECO:0000313" key="3">
    <source>
        <dbReference type="EMBL" id="RTZ85688.1"/>
    </source>
</evidence>
<dbReference type="InterPro" id="IPR058625">
    <property type="entry name" value="MdtA-like_BSH"/>
</dbReference>
<dbReference type="InterPro" id="IPR011053">
    <property type="entry name" value="Single_hybrid_motif"/>
</dbReference>
<dbReference type="PANTHER" id="PTHR30469:SF15">
    <property type="entry name" value="HLYD FAMILY OF SECRETION PROTEINS"/>
    <property type="match status" value="1"/>
</dbReference>
<organism evidence="3 4">
    <name type="scientific">SAR324 cluster bacterium</name>
    <dbReference type="NCBI Taxonomy" id="2024889"/>
    <lineage>
        <taxon>Bacteria</taxon>
        <taxon>Deltaproteobacteria</taxon>
        <taxon>SAR324 cluster</taxon>
    </lineage>
</organism>
<dbReference type="EMBL" id="QNZI01000086">
    <property type="protein sequence ID" value="RTZ85688.1"/>
    <property type="molecule type" value="Genomic_DNA"/>
</dbReference>
<dbReference type="SUPFAM" id="SSF51230">
    <property type="entry name" value="Single hybrid motif"/>
    <property type="match status" value="1"/>
</dbReference>
<protein>
    <recommendedName>
        <fullName evidence="2">Multidrug resistance protein MdtA-like barrel-sandwich hybrid domain-containing protein</fullName>
    </recommendedName>
</protein>
<dbReference type="GO" id="GO:1990281">
    <property type="term" value="C:efflux pump complex"/>
    <property type="evidence" value="ECO:0007669"/>
    <property type="project" value="TreeGrafter"/>
</dbReference>
<dbReference type="PANTHER" id="PTHR30469">
    <property type="entry name" value="MULTIDRUG RESISTANCE PROTEIN MDTA"/>
    <property type="match status" value="1"/>
</dbReference>
<feature type="region of interest" description="Disordered" evidence="1">
    <location>
        <begin position="226"/>
        <end position="248"/>
    </location>
</feature>
<comment type="caution">
    <text evidence="3">The sequence shown here is derived from an EMBL/GenBank/DDBJ whole genome shotgun (WGS) entry which is preliminary data.</text>
</comment>
<feature type="compositionally biased region" description="Polar residues" evidence="1">
    <location>
        <begin position="236"/>
        <end position="248"/>
    </location>
</feature>
<evidence type="ECO:0000256" key="1">
    <source>
        <dbReference type="SAM" id="MobiDB-lite"/>
    </source>
</evidence>
<sequence>MWKKLFNLKFWLPVLVLGLGAGVTVALLKNKPKANKKPNFQRGTLVEVMEATLSNPQIEVRTHGRVRAAKKVILSARIGGEVIWIGPKMNEGSFFKKGDPLLSIGIRQSQSRLKAPFNGVVQSKNVDLGQYVNPGMQLAVLLGSDQAEVVIDLPMGRMDWLPQSFTSLDGENQFQFPATVSLAGMISASVWNATVKRHLLELTPRGMMVQLIAEAEDPFRLKRKSQVKSKNKRTSENTLINTVGTANS</sequence>
<feature type="non-terminal residue" evidence="3">
    <location>
        <position position="248"/>
    </location>
</feature>
<gene>
    <name evidence="3" type="ORF">DSY94_03285</name>
</gene>
<reference evidence="3 4" key="1">
    <citation type="submission" date="2018-06" db="EMBL/GenBank/DDBJ databases">
        <title>Combined omics and stable isotope probing to characterize newly discovered Mariana Back-Arc vent microbial communities.</title>
        <authorList>
            <person name="Trembath-Reichert E."/>
            <person name="Huber J.A."/>
        </authorList>
    </citation>
    <scope>NUCLEOTIDE SEQUENCE [LARGE SCALE GENOMIC DNA]</scope>
    <source>
        <strain evidence="3">MAG 24</strain>
    </source>
</reference>
<dbReference type="Proteomes" id="UP000287176">
    <property type="component" value="Unassembled WGS sequence"/>
</dbReference>
<name>A0A432GQ88_9DELT</name>
<dbReference type="Gene3D" id="2.40.50.100">
    <property type="match status" value="1"/>
</dbReference>